<proteinExistence type="predicted"/>
<sequence length="99" mass="10927">MRYIQGQSRQKVRNERLCTSINTVLKKDENQVIGCFAGGLALRSKQCGMTQGNPTRNPIAFYLTEGQIHDLEGADALIDCLVKADGVLVDESKNLKKMA</sequence>
<protein>
    <submittedName>
        <fullName evidence="1">Uncharacterized protein</fullName>
    </submittedName>
</protein>
<evidence type="ECO:0000313" key="1">
    <source>
        <dbReference type="EMBL" id="GAJ45982.1"/>
    </source>
</evidence>
<evidence type="ECO:0000313" key="2">
    <source>
        <dbReference type="Proteomes" id="UP000024842"/>
    </source>
</evidence>
<accession>A0A023DYU6</accession>
<comment type="caution">
    <text evidence="1">The sequence shown here is derived from an EMBL/GenBank/DDBJ whole genome shotgun (WGS) entry which is preliminary data.</text>
</comment>
<dbReference type="AlphaFoldDB" id="A0A023DYU6"/>
<dbReference type="Proteomes" id="UP000024842">
    <property type="component" value="Unassembled WGS sequence"/>
</dbReference>
<organism evidence="1 2">
    <name type="scientific">Holospora elegans E1</name>
    <dbReference type="NCBI Taxonomy" id="1427503"/>
    <lineage>
        <taxon>Bacteria</taxon>
        <taxon>Pseudomonadati</taxon>
        <taxon>Pseudomonadota</taxon>
        <taxon>Alphaproteobacteria</taxon>
        <taxon>Holosporales</taxon>
        <taxon>Holosporaceae</taxon>
        <taxon>Holospora</taxon>
    </lineage>
</organism>
<dbReference type="OrthoDB" id="9798237at2"/>
<name>A0A023DYU6_9PROT</name>
<keyword evidence="2" id="KW-1185">Reference proteome</keyword>
<gene>
    <name evidence="1" type="ORF">HE1_00301</name>
</gene>
<dbReference type="RefSeq" id="WP_052567194.1">
    <property type="nucleotide sequence ID" value="NZ_BAUP01000051.1"/>
</dbReference>
<reference evidence="1 2" key="1">
    <citation type="journal article" date="2014" name="FEMS Microbiol. Lett.">
        <title>Draft genome sequences of three Holospora species (Holospora obtusa, Holospora undulata, and Holospora elegans), endonuclear symbiotic bacteria of the ciliate Paramecium caudatum.</title>
        <authorList>
            <person name="Dohra H."/>
            <person name="Tanaka K."/>
            <person name="Suzuki T."/>
            <person name="Fujishima M."/>
            <person name="Suzuki H."/>
        </authorList>
    </citation>
    <scope>NUCLEOTIDE SEQUENCE [LARGE SCALE GENOMIC DNA]</scope>
    <source>
        <strain evidence="1 2">E1</strain>
    </source>
</reference>
<dbReference type="EMBL" id="BAUP01000051">
    <property type="protein sequence ID" value="GAJ45982.1"/>
    <property type="molecule type" value="Genomic_DNA"/>
</dbReference>